<protein>
    <submittedName>
        <fullName evidence="1">Uncharacterized protein</fullName>
    </submittedName>
</protein>
<gene>
    <name evidence="1" type="ORF">GSONMT00076823001</name>
</gene>
<reference evidence="1" key="1">
    <citation type="journal article" date="2014" name="Nat. Commun.">
        <title>The rainbow trout genome provides novel insights into evolution after whole-genome duplication in vertebrates.</title>
        <authorList>
            <person name="Berthelot C."/>
            <person name="Brunet F."/>
            <person name="Chalopin D."/>
            <person name="Juanchich A."/>
            <person name="Bernard M."/>
            <person name="Noel B."/>
            <person name="Bento P."/>
            <person name="Da Silva C."/>
            <person name="Labadie K."/>
            <person name="Alberti A."/>
            <person name="Aury J.M."/>
            <person name="Louis A."/>
            <person name="Dehais P."/>
            <person name="Bardou P."/>
            <person name="Montfort J."/>
            <person name="Klopp C."/>
            <person name="Cabau C."/>
            <person name="Gaspin C."/>
            <person name="Thorgaard G.H."/>
            <person name="Boussaha M."/>
            <person name="Quillet E."/>
            <person name="Guyomard R."/>
            <person name="Galiana D."/>
            <person name="Bobe J."/>
            <person name="Volff J.N."/>
            <person name="Genet C."/>
            <person name="Wincker P."/>
            <person name="Jaillon O."/>
            <person name="Roest Crollius H."/>
            <person name="Guiguen Y."/>
        </authorList>
    </citation>
    <scope>NUCLEOTIDE SEQUENCE [LARGE SCALE GENOMIC DNA]</scope>
</reference>
<dbReference type="AlphaFoldDB" id="A0A060WIP4"/>
<dbReference type="EMBL" id="FR904570">
    <property type="protein sequence ID" value="CDQ67042.1"/>
    <property type="molecule type" value="Genomic_DNA"/>
</dbReference>
<dbReference type="Proteomes" id="UP000193380">
    <property type="component" value="Unassembled WGS sequence"/>
</dbReference>
<evidence type="ECO:0000313" key="1">
    <source>
        <dbReference type="EMBL" id="CDQ67042.1"/>
    </source>
</evidence>
<reference evidence="1" key="2">
    <citation type="submission" date="2014-03" db="EMBL/GenBank/DDBJ databases">
        <authorList>
            <person name="Genoscope - CEA"/>
        </authorList>
    </citation>
    <scope>NUCLEOTIDE SEQUENCE</scope>
</reference>
<name>A0A060WIP4_ONCMY</name>
<sequence>MVANSQYHTILIQGEKKSAFATSKVKAAVPVLPLRTEAY</sequence>
<proteinExistence type="predicted"/>
<evidence type="ECO:0000313" key="2">
    <source>
        <dbReference type="Proteomes" id="UP000193380"/>
    </source>
</evidence>
<organism evidence="1 2">
    <name type="scientific">Oncorhynchus mykiss</name>
    <name type="common">Rainbow trout</name>
    <name type="synonym">Salmo gairdneri</name>
    <dbReference type="NCBI Taxonomy" id="8022"/>
    <lineage>
        <taxon>Eukaryota</taxon>
        <taxon>Metazoa</taxon>
        <taxon>Chordata</taxon>
        <taxon>Craniata</taxon>
        <taxon>Vertebrata</taxon>
        <taxon>Euteleostomi</taxon>
        <taxon>Actinopterygii</taxon>
        <taxon>Neopterygii</taxon>
        <taxon>Teleostei</taxon>
        <taxon>Protacanthopterygii</taxon>
        <taxon>Salmoniformes</taxon>
        <taxon>Salmonidae</taxon>
        <taxon>Salmoninae</taxon>
        <taxon>Oncorhynchus</taxon>
    </lineage>
</organism>
<dbReference type="PaxDb" id="8022-A0A060WIP4"/>
<accession>A0A060WIP4</accession>